<feature type="transmembrane region" description="Helical" evidence="10">
    <location>
        <begin position="12"/>
        <end position="34"/>
    </location>
</feature>
<protein>
    <recommendedName>
        <fullName evidence="3">histidine kinase</fullName>
        <ecNumber evidence="3">2.7.13.3</ecNumber>
    </recommendedName>
</protein>
<dbReference type="Pfam" id="PF02518">
    <property type="entry name" value="HATPase_c"/>
    <property type="match status" value="1"/>
</dbReference>
<dbReference type="SUPFAM" id="SSF55874">
    <property type="entry name" value="ATPase domain of HSP90 chaperone/DNA topoisomerase II/histidine kinase"/>
    <property type="match status" value="1"/>
</dbReference>
<dbReference type="SUPFAM" id="SSF47384">
    <property type="entry name" value="Homodimeric domain of signal transducing histidine kinase"/>
    <property type="match status" value="1"/>
</dbReference>
<keyword evidence="4" id="KW-0597">Phosphoprotein</keyword>
<proteinExistence type="predicted"/>
<dbReference type="EMBL" id="UOFY01000041">
    <property type="protein sequence ID" value="VAX09641.1"/>
    <property type="molecule type" value="Genomic_DNA"/>
</dbReference>
<keyword evidence="8 10" id="KW-1133">Transmembrane helix</keyword>
<keyword evidence="6 10" id="KW-0812">Transmembrane</keyword>
<dbReference type="Gene3D" id="3.30.565.10">
    <property type="entry name" value="Histidine kinase-like ATPase, C-terminal domain"/>
    <property type="match status" value="1"/>
</dbReference>
<reference evidence="12" key="1">
    <citation type="submission" date="2018-06" db="EMBL/GenBank/DDBJ databases">
        <authorList>
            <person name="Zhirakovskaya E."/>
        </authorList>
    </citation>
    <scope>NUCLEOTIDE SEQUENCE</scope>
</reference>
<dbReference type="InterPro" id="IPR004358">
    <property type="entry name" value="Sig_transdc_His_kin-like_C"/>
</dbReference>
<evidence type="ECO:0000313" key="12">
    <source>
        <dbReference type="EMBL" id="VAX09641.1"/>
    </source>
</evidence>
<dbReference type="InterPro" id="IPR003594">
    <property type="entry name" value="HATPase_dom"/>
</dbReference>
<evidence type="ECO:0000256" key="6">
    <source>
        <dbReference type="ARBA" id="ARBA00022692"/>
    </source>
</evidence>
<dbReference type="InterPro" id="IPR003661">
    <property type="entry name" value="HisK_dim/P_dom"/>
</dbReference>
<feature type="domain" description="Histidine kinase" evidence="11">
    <location>
        <begin position="243"/>
        <end position="447"/>
    </location>
</feature>
<evidence type="ECO:0000256" key="8">
    <source>
        <dbReference type="ARBA" id="ARBA00022989"/>
    </source>
</evidence>
<evidence type="ECO:0000256" key="10">
    <source>
        <dbReference type="SAM" id="Phobius"/>
    </source>
</evidence>
<accession>A0A3B1B615</accession>
<dbReference type="GO" id="GO:0000155">
    <property type="term" value="F:phosphorelay sensor kinase activity"/>
    <property type="evidence" value="ECO:0007669"/>
    <property type="project" value="InterPro"/>
</dbReference>
<evidence type="ECO:0000256" key="5">
    <source>
        <dbReference type="ARBA" id="ARBA00022679"/>
    </source>
</evidence>
<keyword evidence="7" id="KW-0418">Kinase</keyword>
<name>A0A3B1B615_9ZZZZ</name>
<dbReference type="PROSITE" id="PS50109">
    <property type="entry name" value="HIS_KIN"/>
    <property type="match status" value="1"/>
</dbReference>
<gene>
    <name evidence="12" type="ORF">MNBD_GAMMA25-2392</name>
</gene>
<evidence type="ECO:0000256" key="1">
    <source>
        <dbReference type="ARBA" id="ARBA00000085"/>
    </source>
</evidence>
<comment type="subcellular location">
    <subcellularLocation>
        <location evidence="2">Membrane</location>
    </subcellularLocation>
</comment>
<comment type="catalytic activity">
    <reaction evidence="1">
        <text>ATP + protein L-histidine = ADP + protein N-phospho-L-histidine.</text>
        <dbReference type="EC" id="2.7.13.3"/>
    </reaction>
</comment>
<dbReference type="InterPro" id="IPR036890">
    <property type="entry name" value="HATPase_C_sf"/>
</dbReference>
<dbReference type="InterPro" id="IPR005467">
    <property type="entry name" value="His_kinase_dom"/>
</dbReference>
<evidence type="ECO:0000259" key="11">
    <source>
        <dbReference type="PROSITE" id="PS50109"/>
    </source>
</evidence>
<dbReference type="SMART" id="SM00387">
    <property type="entry name" value="HATPase_c"/>
    <property type="match status" value="1"/>
</dbReference>
<evidence type="ECO:0000256" key="2">
    <source>
        <dbReference type="ARBA" id="ARBA00004370"/>
    </source>
</evidence>
<dbReference type="CDD" id="cd00082">
    <property type="entry name" value="HisKA"/>
    <property type="match status" value="1"/>
</dbReference>
<sequence>MSKSNSLQLQLGLGLLLSLLVVFVFLGFLINHSVRTLTEDYMLSHLEHDAESLLASISFDEHKKPVLNVSKLNLIYQRPFSGHYYQIYQEQNTALRSRSLWDKKLQFPIPLAGITITQHIDGPEQQPLLMYVASYTKAGVEITIAVAEDLSPIEEDVQGFQRYFIITALFAFFILYMLQRGLLKHSFKPLTKLQAEVQELERGNIDKLSQNVPAEIKPLVFEVNHLLSLMAERLQRSRNTLGDLAHALKTPLTLLRQLADEQTFSSNTAARKILHQQTDKMLALINHSLKRARLAGEGSAGSNFSISNDIPALLDTLQHMHREKEFTFIPESSLPEILAIDREDMLELLGNLLDNAGKWAKKNIQFHLSIHNHILHGRIDDDGPGVEADKIKLLTQRGLRLDESAAGHGLGLAIVKDIIHQYGGEIQFENMNMAGGLKIDFQIPLSKASGLTD</sequence>
<dbReference type="Gene3D" id="1.10.287.130">
    <property type="match status" value="1"/>
</dbReference>
<feature type="transmembrane region" description="Helical" evidence="10">
    <location>
        <begin position="160"/>
        <end position="178"/>
    </location>
</feature>
<keyword evidence="9 10" id="KW-0472">Membrane</keyword>
<dbReference type="InterPro" id="IPR050428">
    <property type="entry name" value="TCS_sensor_his_kinase"/>
</dbReference>
<dbReference type="GO" id="GO:0005886">
    <property type="term" value="C:plasma membrane"/>
    <property type="evidence" value="ECO:0007669"/>
    <property type="project" value="TreeGrafter"/>
</dbReference>
<dbReference type="PANTHER" id="PTHR45436:SF5">
    <property type="entry name" value="SENSOR HISTIDINE KINASE TRCS"/>
    <property type="match status" value="1"/>
</dbReference>
<evidence type="ECO:0000256" key="3">
    <source>
        <dbReference type="ARBA" id="ARBA00012438"/>
    </source>
</evidence>
<dbReference type="InterPro" id="IPR036097">
    <property type="entry name" value="HisK_dim/P_sf"/>
</dbReference>
<organism evidence="12">
    <name type="scientific">hydrothermal vent metagenome</name>
    <dbReference type="NCBI Taxonomy" id="652676"/>
    <lineage>
        <taxon>unclassified sequences</taxon>
        <taxon>metagenomes</taxon>
        <taxon>ecological metagenomes</taxon>
    </lineage>
</organism>
<evidence type="ECO:0000256" key="4">
    <source>
        <dbReference type="ARBA" id="ARBA00022553"/>
    </source>
</evidence>
<keyword evidence="5" id="KW-0808">Transferase</keyword>
<dbReference type="PRINTS" id="PR00344">
    <property type="entry name" value="BCTRLSENSOR"/>
</dbReference>
<dbReference type="AlphaFoldDB" id="A0A3B1B615"/>
<dbReference type="PANTHER" id="PTHR45436">
    <property type="entry name" value="SENSOR HISTIDINE KINASE YKOH"/>
    <property type="match status" value="1"/>
</dbReference>
<evidence type="ECO:0000256" key="9">
    <source>
        <dbReference type="ARBA" id="ARBA00023136"/>
    </source>
</evidence>
<evidence type="ECO:0000256" key="7">
    <source>
        <dbReference type="ARBA" id="ARBA00022777"/>
    </source>
</evidence>
<dbReference type="EC" id="2.7.13.3" evidence="3"/>